<name>A0A495J0N7_9SPHI</name>
<feature type="compositionally biased region" description="Basic and acidic residues" evidence="1">
    <location>
        <begin position="24"/>
        <end position="48"/>
    </location>
</feature>
<reference evidence="2 3" key="1">
    <citation type="submission" date="2018-10" db="EMBL/GenBank/DDBJ databases">
        <title>Genomic Encyclopedia of Archaeal and Bacterial Type Strains, Phase II (KMG-II): from individual species to whole genera.</title>
        <authorList>
            <person name="Goeker M."/>
        </authorList>
    </citation>
    <scope>NUCLEOTIDE SEQUENCE [LARGE SCALE GENOMIC DNA]</scope>
    <source>
        <strain evidence="2 3">DSM 18602</strain>
    </source>
</reference>
<evidence type="ECO:0000313" key="2">
    <source>
        <dbReference type="EMBL" id="RKR82323.1"/>
    </source>
</evidence>
<dbReference type="RefSeq" id="WP_121197938.1">
    <property type="nucleotide sequence ID" value="NZ_RBKU01000001.1"/>
</dbReference>
<sequence>MRYLTVIFSFFVSLAVYGQAGDTPPREDHRLQQQRREVPKENRADKPNRGNNVPNALNRVKLIKTAYITKKLDLTPEQSSKFWPLYNEYQEEMFAVQKQIRLNNSPSQTNGKDQVLNELLLEDKKTNIKRRYANEFMKILPPEKVSLIYKSEKDFQDEILKQFRERKNEAGN</sequence>
<proteinExistence type="predicted"/>
<comment type="caution">
    <text evidence="2">The sequence shown here is derived from an EMBL/GenBank/DDBJ whole genome shotgun (WGS) entry which is preliminary data.</text>
</comment>
<keyword evidence="3" id="KW-1185">Reference proteome</keyword>
<gene>
    <name evidence="2" type="ORF">BDD43_2499</name>
</gene>
<accession>A0A495J0N7</accession>
<evidence type="ECO:0008006" key="4">
    <source>
        <dbReference type="Google" id="ProtNLM"/>
    </source>
</evidence>
<dbReference type="EMBL" id="RBKU01000001">
    <property type="protein sequence ID" value="RKR82323.1"/>
    <property type="molecule type" value="Genomic_DNA"/>
</dbReference>
<dbReference type="OrthoDB" id="675330at2"/>
<evidence type="ECO:0000313" key="3">
    <source>
        <dbReference type="Proteomes" id="UP000268007"/>
    </source>
</evidence>
<feature type="region of interest" description="Disordered" evidence="1">
    <location>
        <begin position="21"/>
        <end position="55"/>
    </location>
</feature>
<dbReference type="Proteomes" id="UP000268007">
    <property type="component" value="Unassembled WGS sequence"/>
</dbReference>
<organism evidence="2 3">
    <name type="scientific">Mucilaginibacter gracilis</name>
    <dbReference type="NCBI Taxonomy" id="423350"/>
    <lineage>
        <taxon>Bacteria</taxon>
        <taxon>Pseudomonadati</taxon>
        <taxon>Bacteroidota</taxon>
        <taxon>Sphingobacteriia</taxon>
        <taxon>Sphingobacteriales</taxon>
        <taxon>Sphingobacteriaceae</taxon>
        <taxon>Mucilaginibacter</taxon>
    </lineage>
</organism>
<dbReference type="AlphaFoldDB" id="A0A495J0N7"/>
<evidence type="ECO:0000256" key="1">
    <source>
        <dbReference type="SAM" id="MobiDB-lite"/>
    </source>
</evidence>
<protein>
    <recommendedName>
        <fullName evidence="4">LTXXQ motif family protein</fullName>
    </recommendedName>
</protein>